<proteinExistence type="predicted"/>
<evidence type="ECO:0000313" key="4">
    <source>
        <dbReference type="Proteomes" id="UP001500021"/>
    </source>
</evidence>
<gene>
    <name evidence="3" type="ORF">GCM10009111_33060</name>
</gene>
<accession>A0ABN1LAX4</accession>
<dbReference type="PANTHER" id="PTHR43418:SF4">
    <property type="entry name" value="MULTIFUNCTIONAL TRYPTOPHAN BIOSYNTHESIS PROTEIN"/>
    <property type="match status" value="1"/>
</dbReference>
<dbReference type="InterPro" id="IPR006221">
    <property type="entry name" value="TrpG/PapA_dom"/>
</dbReference>
<organism evidence="3 4">
    <name type="scientific">Colwellia asteriadis</name>
    <dbReference type="NCBI Taxonomy" id="517723"/>
    <lineage>
        <taxon>Bacteria</taxon>
        <taxon>Pseudomonadati</taxon>
        <taxon>Pseudomonadota</taxon>
        <taxon>Gammaproteobacteria</taxon>
        <taxon>Alteromonadales</taxon>
        <taxon>Colwelliaceae</taxon>
        <taxon>Colwellia</taxon>
    </lineage>
</organism>
<dbReference type="EMBL" id="BAAAFA010000013">
    <property type="protein sequence ID" value="GAA0823405.1"/>
    <property type="molecule type" value="Genomic_DNA"/>
</dbReference>
<dbReference type="PROSITE" id="PS51273">
    <property type="entry name" value="GATASE_TYPE_1"/>
    <property type="match status" value="1"/>
</dbReference>
<keyword evidence="4" id="KW-1185">Reference proteome</keyword>
<dbReference type="InterPro" id="IPR029062">
    <property type="entry name" value="Class_I_gatase-like"/>
</dbReference>
<dbReference type="PRINTS" id="PR00099">
    <property type="entry name" value="CPSGATASE"/>
</dbReference>
<dbReference type="SUPFAM" id="SSF52317">
    <property type="entry name" value="Class I glutamine amidotransferase-like"/>
    <property type="match status" value="1"/>
</dbReference>
<dbReference type="Pfam" id="PF00117">
    <property type="entry name" value="GATase"/>
    <property type="match status" value="1"/>
</dbReference>
<dbReference type="NCBIfam" id="TIGR00566">
    <property type="entry name" value="trpG_papA"/>
    <property type="match status" value="1"/>
</dbReference>
<keyword evidence="1" id="KW-0315">Glutamine amidotransferase</keyword>
<sequence>MIDNYDSFTFNLVHYFQALGQEVVVYRNDEISLQEIEKMAPHFIVISPGPCDPDSAGISLAVVKHFSGKIPLLGVCLGHQCIAQYFGAIVEKARKVMHGKTSLITHNNQGLFSGLPKPLEVTRYHSLIVNKASLPECLEISAWTVKDEKLVVTDTLNQVEEIMALQHKNLPICSVQFHPESVLTEQGQNLLANFIKKYQDYPIA</sequence>
<dbReference type="CDD" id="cd01743">
    <property type="entry name" value="GATase1_Anthranilate_Synthase"/>
    <property type="match status" value="1"/>
</dbReference>
<evidence type="ECO:0000256" key="1">
    <source>
        <dbReference type="ARBA" id="ARBA00022962"/>
    </source>
</evidence>
<dbReference type="InterPro" id="IPR017926">
    <property type="entry name" value="GATASE"/>
</dbReference>
<dbReference type="PRINTS" id="PR00096">
    <property type="entry name" value="GATASE"/>
</dbReference>
<comment type="caution">
    <text evidence="3">The sequence shown here is derived from an EMBL/GenBank/DDBJ whole genome shotgun (WGS) entry which is preliminary data.</text>
</comment>
<dbReference type="PANTHER" id="PTHR43418">
    <property type="entry name" value="MULTIFUNCTIONAL TRYPTOPHAN BIOSYNTHESIS PROTEIN-RELATED"/>
    <property type="match status" value="1"/>
</dbReference>
<dbReference type="PRINTS" id="PR00097">
    <property type="entry name" value="ANTSNTHASEII"/>
</dbReference>
<feature type="domain" description="Glutamine amidotransferase" evidence="2">
    <location>
        <begin position="1"/>
        <end position="196"/>
    </location>
</feature>
<dbReference type="Proteomes" id="UP001500021">
    <property type="component" value="Unassembled WGS sequence"/>
</dbReference>
<dbReference type="Gene3D" id="3.40.50.880">
    <property type="match status" value="1"/>
</dbReference>
<evidence type="ECO:0000259" key="2">
    <source>
        <dbReference type="Pfam" id="PF00117"/>
    </source>
</evidence>
<protein>
    <submittedName>
        <fullName evidence="3">Aminodeoxychorismate synthase component II</fullName>
    </submittedName>
</protein>
<dbReference type="InterPro" id="IPR050472">
    <property type="entry name" value="Anth_synth/Amidotransfase"/>
</dbReference>
<evidence type="ECO:0000313" key="3">
    <source>
        <dbReference type="EMBL" id="GAA0823405.1"/>
    </source>
</evidence>
<name>A0ABN1LAX4_9GAMM</name>
<reference evidence="3 4" key="1">
    <citation type="journal article" date="2019" name="Int. J. Syst. Evol. Microbiol.">
        <title>The Global Catalogue of Microorganisms (GCM) 10K type strain sequencing project: providing services to taxonomists for standard genome sequencing and annotation.</title>
        <authorList>
            <consortium name="The Broad Institute Genomics Platform"/>
            <consortium name="The Broad Institute Genome Sequencing Center for Infectious Disease"/>
            <person name="Wu L."/>
            <person name="Ma J."/>
        </authorList>
    </citation>
    <scope>NUCLEOTIDE SEQUENCE [LARGE SCALE GENOMIC DNA]</scope>
    <source>
        <strain evidence="3 4">JCM 15608</strain>
    </source>
</reference>